<organism evidence="3 4">
    <name type="scientific">Microbacterium commune</name>
    <dbReference type="NCBI Taxonomy" id="2762219"/>
    <lineage>
        <taxon>Bacteria</taxon>
        <taxon>Bacillati</taxon>
        <taxon>Actinomycetota</taxon>
        <taxon>Actinomycetes</taxon>
        <taxon>Micrococcales</taxon>
        <taxon>Microbacteriaceae</taxon>
        <taxon>Microbacterium</taxon>
    </lineage>
</organism>
<keyword evidence="2" id="KW-0503">Monooxygenase</keyword>
<dbReference type="Proteomes" id="UP000611521">
    <property type="component" value="Unassembled WGS sequence"/>
</dbReference>
<evidence type="ECO:0000256" key="2">
    <source>
        <dbReference type="RuleBase" id="RU000461"/>
    </source>
</evidence>
<dbReference type="InterPro" id="IPR017972">
    <property type="entry name" value="Cyt_P450_CS"/>
</dbReference>
<dbReference type="SUPFAM" id="SSF48264">
    <property type="entry name" value="Cytochrome P450"/>
    <property type="match status" value="1"/>
</dbReference>
<evidence type="ECO:0000313" key="4">
    <source>
        <dbReference type="Proteomes" id="UP000611521"/>
    </source>
</evidence>
<reference evidence="3 4" key="1">
    <citation type="submission" date="2020-08" db="EMBL/GenBank/DDBJ databases">
        <title>A Genomic Blueprint of the Chicken Gut Microbiome.</title>
        <authorList>
            <person name="Gilroy R."/>
            <person name="Ravi A."/>
            <person name="Getino M."/>
            <person name="Pursley I."/>
            <person name="Horton D.L."/>
            <person name="Alikhan N.-F."/>
            <person name="Baker D."/>
            <person name="Gharbi K."/>
            <person name="Hall N."/>
            <person name="Watson M."/>
            <person name="Adriaenssens E.M."/>
            <person name="Foster-Nyarko E."/>
            <person name="Jarju S."/>
            <person name="Secka A."/>
            <person name="Antonio M."/>
            <person name="Oren A."/>
            <person name="Chaudhuri R."/>
            <person name="La Ragione R.M."/>
            <person name="Hildebrand F."/>
            <person name="Pallen M.J."/>
        </authorList>
    </citation>
    <scope>NUCLEOTIDE SEQUENCE [LARGE SCALE GENOMIC DNA]</scope>
    <source>
        <strain evidence="3 4">Re1</strain>
    </source>
</reference>
<dbReference type="RefSeq" id="WP_191712695.1">
    <property type="nucleotide sequence ID" value="NZ_JACSPX010000001.1"/>
</dbReference>
<evidence type="ECO:0000256" key="1">
    <source>
        <dbReference type="ARBA" id="ARBA00010617"/>
    </source>
</evidence>
<dbReference type="Pfam" id="PF00067">
    <property type="entry name" value="p450"/>
    <property type="match status" value="1"/>
</dbReference>
<keyword evidence="4" id="KW-1185">Reference proteome</keyword>
<dbReference type="PANTHER" id="PTHR46696">
    <property type="entry name" value="P450, PUTATIVE (EUROFUNG)-RELATED"/>
    <property type="match status" value="1"/>
</dbReference>
<keyword evidence="2" id="KW-0479">Metal-binding</keyword>
<gene>
    <name evidence="3" type="ORF">H9633_07775</name>
</gene>
<sequence length="356" mass="38901">MTEPVRLTRHADVIAAAQDPERFSSRTSHHLHVPNGMDGAEHRAFRDVVERQMTPELVASLEQMLQTTAREVVAALPRNEPIDAVADLGEVFAVRAQCRWLGWPDSLESELREWMAENYAAARAGDSSRNAAVAAWFDEIVTRQVTAHREATTPGGAADDATHRLLAERVHGRPLSDDEIVSILRNWTAGDLGSLARCVGVVVHRLAERPRWQQRVRTLAQQAPHATAELDAILGECLRLDDPFVANKRVTTCPVTTPSGVTLDADSPVLLDWTAANRDADVFSPGFDPEAHAEHNLVFGAGPHVCPGRDLSYAELRAITVALLAGTDGIDFAPDRTPTRHLPPLAGWATLPVILR</sequence>
<dbReference type="PANTHER" id="PTHR46696:SF6">
    <property type="entry name" value="P450, PUTATIVE (EUROFUNG)-RELATED"/>
    <property type="match status" value="1"/>
</dbReference>
<comment type="caution">
    <text evidence="3">The sequence shown here is derived from an EMBL/GenBank/DDBJ whole genome shotgun (WGS) entry which is preliminary data.</text>
</comment>
<keyword evidence="2" id="KW-0560">Oxidoreductase</keyword>
<dbReference type="InterPro" id="IPR001128">
    <property type="entry name" value="Cyt_P450"/>
</dbReference>
<keyword evidence="2" id="KW-0408">Iron</keyword>
<protein>
    <submittedName>
        <fullName evidence="3">Cytochrome P450</fullName>
    </submittedName>
</protein>
<keyword evidence="2" id="KW-0349">Heme</keyword>
<comment type="similarity">
    <text evidence="1 2">Belongs to the cytochrome P450 family.</text>
</comment>
<name>A0ABR8W5B2_9MICO</name>
<accession>A0ABR8W5B2</accession>
<dbReference type="InterPro" id="IPR036396">
    <property type="entry name" value="Cyt_P450_sf"/>
</dbReference>
<dbReference type="Gene3D" id="1.10.630.10">
    <property type="entry name" value="Cytochrome P450"/>
    <property type="match status" value="1"/>
</dbReference>
<evidence type="ECO:0000313" key="3">
    <source>
        <dbReference type="EMBL" id="MBD8012199.1"/>
    </source>
</evidence>
<dbReference type="PROSITE" id="PS00086">
    <property type="entry name" value="CYTOCHROME_P450"/>
    <property type="match status" value="1"/>
</dbReference>
<dbReference type="EMBL" id="JACSPX010000001">
    <property type="protein sequence ID" value="MBD8012199.1"/>
    <property type="molecule type" value="Genomic_DNA"/>
</dbReference>
<proteinExistence type="inferred from homology"/>